<dbReference type="EMBL" id="JAKLTQ010000011">
    <property type="protein sequence ID" value="MCG2623199.1"/>
    <property type="molecule type" value="Genomic_DNA"/>
</dbReference>
<sequence>MNGPHRELTPEAALRLTLAAEPWLSCDDCFEQIDEYVERVLADQHMGMPAMHAHLAGCGACGEEGRSLLLLVAEDEGIDPGPGLRRLAAG</sequence>
<comment type="caution">
    <text evidence="1">The sequence shown here is derived from an EMBL/GenBank/DDBJ whole genome shotgun (WGS) entry which is preliminary data.</text>
</comment>
<reference evidence="1" key="1">
    <citation type="submission" date="2022-01" db="EMBL/GenBank/DDBJ databases">
        <authorList>
            <person name="Jo J.-H."/>
            <person name="Im W.-T."/>
        </authorList>
    </citation>
    <scope>NUCLEOTIDE SEQUENCE</scope>
    <source>
        <strain evidence="1">I2-34</strain>
    </source>
</reference>
<name>A0ABS9L949_9MICC</name>
<evidence type="ECO:0000313" key="2">
    <source>
        <dbReference type="Proteomes" id="UP001165368"/>
    </source>
</evidence>
<organism evidence="1 2">
    <name type="scientific">Arthrobacter hankyongi</name>
    <dbReference type="NCBI Taxonomy" id="2904801"/>
    <lineage>
        <taxon>Bacteria</taxon>
        <taxon>Bacillati</taxon>
        <taxon>Actinomycetota</taxon>
        <taxon>Actinomycetes</taxon>
        <taxon>Micrococcales</taxon>
        <taxon>Micrococcaceae</taxon>
        <taxon>Arthrobacter</taxon>
    </lineage>
</organism>
<dbReference type="Proteomes" id="UP001165368">
    <property type="component" value="Unassembled WGS sequence"/>
</dbReference>
<proteinExistence type="predicted"/>
<evidence type="ECO:0000313" key="1">
    <source>
        <dbReference type="EMBL" id="MCG2623199.1"/>
    </source>
</evidence>
<evidence type="ECO:0008006" key="3">
    <source>
        <dbReference type="Google" id="ProtNLM"/>
    </source>
</evidence>
<protein>
    <recommendedName>
        <fullName evidence="3">Zinc-finger domain-containing protein</fullName>
    </recommendedName>
</protein>
<gene>
    <name evidence="1" type="ORF">LVY72_14970</name>
</gene>
<accession>A0ABS9L949</accession>
<dbReference type="RefSeq" id="WP_237822265.1">
    <property type="nucleotide sequence ID" value="NZ_JAKLTQ010000011.1"/>
</dbReference>
<keyword evidence="2" id="KW-1185">Reference proteome</keyword>